<dbReference type="Proteomes" id="UP000061348">
    <property type="component" value="Unassembled WGS sequence"/>
</dbReference>
<dbReference type="RefSeq" id="WP_138763890.1">
    <property type="nucleotide sequence ID" value="NZ_LCYA01000052.1"/>
</dbReference>
<gene>
    <name evidence="2" type="ORF">PFLmoz3_01104</name>
</gene>
<evidence type="ECO:0000313" key="3">
    <source>
        <dbReference type="Proteomes" id="UP000061348"/>
    </source>
</evidence>
<protein>
    <recommendedName>
        <fullName evidence="1">Dual OB-containing domain-containing protein</fullName>
    </recommendedName>
</protein>
<name>A0A120G830_PSEFL</name>
<evidence type="ECO:0000313" key="2">
    <source>
        <dbReference type="EMBL" id="KWV88209.1"/>
    </source>
</evidence>
<accession>A0A120G830</accession>
<comment type="caution">
    <text evidence="2">The sequence shown here is derived from an EMBL/GenBank/DDBJ whole genome shotgun (WGS) entry which is preliminary data.</text>
</comment>
<evidence type="ECO:0000259" key="1">
    <source>
        <dbReference type="Pfam" id="PF22557"/>
    </source>
</evidence>
<dbReference type="PATRIC" id="fig|294.194.peg.1268"/>
<dbReference type="Pfam" id="PF22557">
    <property type="entry name" value="DuOB"/>
    <property type="match status" value="1"/>
</dbReference>
<dbReference type="EMBL" id="LCYA01000052">
    <property type="protein sequence ID" value="KWV88209.1"/>
    <property type="molecule type" value="Genomic_DNA"/>
</dbReference>
<feature type="domain" description="Dual OB-containing" evidence="1">
    <location>
        <begin position="6"/>
        <end position="223"/>
    </location>
</feature>
<dbReference type="AlphaFoldDB" id="A0A120G830"/>
<reference evidence="2 3" key="1">
    <citation type="submission" date="2015-05" db="EMBL/GenBank/DDBJ databases">
        <title>A genomic and transcriptomic approach to investigate the blue pigment phenotype in Pseudomonas fluorescens.</title>
        <authorList>
            <person name="Andreani N.A."/>
            <person name="Cardazzo B."/>
        </authorList>
    </citation>
    <scope>NUCLEOTIDE SEQUENCE [LARGE SCALE GENOMIC DNA]</scope>
    <source>
        <strain evidence="2 3">Ps_22</strain>
    </source>
</reference>
<proteinExistence type="predicted"/>
<organism evidence="2 3">
    <name type="scientific">Pseudomonas fluorescens</name>
    <dbReference type="NCBI Taxonomy" id="294"/>
    <lineage>
        <taxon>Bacteria</taxon>
        <taxon>Pseudomonadati</taxon>
        <taxon>Pseudomonadota</taxon>
        <taxon>Gammaproteobacteria</taxon>
        <taxon>Pseudomonadales</taxon>
        <taxon>Pseudomonadaceae</taxon>
        <taxon>Pseudomonas</taxon>
    </lineage>
</organism>
<dbReference type="InterPro" id="IPR054335">
    <property type="entry name" value="DuOB_dom"/>
</dbReference>
<sequence length="226" mass="25442">MPHTLDMVCLANSWKHGGRCIAGKIYSGDRSGEWIRPVSPTVGKRQITFAQMNYGQNQFAQILDIIRIEFTGREPDTFQHENLIVSGTGWIKLGRLDQRNIHQWIDAPNALWSNGDSSEYGENDKISGHRIALDQPSSLVMVQPDGGHLNVSVAKERDDKIKIRLNFHYNGVKYALTTTDLWAQDHFRGRGIGDYEMQNIQAMTISLGEPFANGNTTKIVAEIFRG</sequence>